<evidence type="ECO:0000313" key="3">
    <source>
        <dbReference type="EMBL" id="KAK1933177.1"/>
    </source>
</evidence>
<gene>
    <name evidence="3" type="ORF">X943_002523</name>
</gene>
<evidence type="ECO:0000256" key="1">
    <source>
        <dbReference type="SAM" id="MobiDB-lite"/>
    </source>
</evidence>
<dbReference type="InterPro" id="IPR000626">
    <property type="entry name" value="Ubiquitin-like_dom"/>
</dbReference>
<reference evidence="3" key="1">
    <citation type="journal article" date="2014" name="Nucleic Acids Res.">
        <title>The evolutionary dynamics of variant antigen genes in Babesia reveal a history of genomic innovation underlying host-parasite interaction.</title>
        <authorList>
            <person name="Jackson A.P."/>
            <person name="Otto T.D."/>
            <person name="Darby A."/>
            <person name="Ramaprasad A."/>
            <person name="Xia D."/>
            <person name="Echaide I.E."/>
            <person name="Farber M."/>
            <person name="Gahlot S."/>
            <person name="Gamble J."/>
            <person name="Gupta D."/>
            <person name="Gupta Y."/>
            <person name="Jackson L."/>
            <person name="Malandrin L."/>
            <person name="Malas T.B."/>
            <person name="Moussa E."/>
            <person name="Nair M."/>
            <person name="Reid A.J."/>
            <person name="Sanders M."/>
            <person name="Sharma J."/>
            <person name="Tracey A."/>
            <person name="Quail M.A."/>
            <person name="Weir W."/>
            <person name="Wastling J.M."/>
            <person name="Hall N."/>
            <person name="Willadsen P."/>
            <person name="Lingelbach K."/>
            <person name="Shiels B."/>
            <person name="Tait A."/>
            <person name="Berriman M."/>
            <person name="Allred D.R."/>
            <person name="Pain A."/>
        </authorList>
    </citation>
    <scope>NUCLEOTIDE SEQUENCE</scope>
    <source>
        <strain evidence="3">1802A</strain>
    </source>
</reference>
<feature type="compositionally biased region" description="Basic and acidic residues" evidence="1">
    <location>
        <begin position="220"/>
        <end position="229"/>
    </location>
</feature>
<name>A0AAD9G7D9_BABDI</name>
<dbReference type="PROSITE" id="PS50053">
    <property type="entry name" value="UBIQUITIN_2"/>
    <property type="match status" value="1"/>
</dbReference>
<sequence>MVQITVHNQFGDCEPPTLVLNNISEDLTVSSIKILIENHFKCVKDKYEDEREPNSKFVLFCGTKILEDASFVKDYNTANLPELSFYLYEMKYLRIQIKVVKYIKCCGVYFSPLVYKVFSRKVSFEMLDQESVLMLKNNILQKLEFYKNKQGAGLTLEQLRLLHKGYLLEDNLQLVKDINNGHPISLTLLIPIDFKNRDVQSSQSTEEKDAVDDNNPDIAESPKSDHPVEDNCPEDPTS</sequence>
<dbReference type="SUPFAM" id="SSF54236">
    <property type="entry name" value="Ubiquitin-like"/>
    <property type="match status" value="2"/>
</dbReference>
<feature type="region of interest" description="Disordered" evidence="1">
    <location>
        <begin position="200"/>
        <end position="238"/>
    </location>
</feature>
<dbReference type="AlphaFoldDB" id="A0AAD9G7D9"/>
<dbReference type="Proteomes" id="UP001195914">
    <property type="component" value="Unassembled WGS sequence"/>
</dbReference>
<evidence type="ECO:0000313" key="4">
    <source>
        <dbReference type="Proteomes" id="UP001195914"/>
    </source>
</evidence>
<comment type="caution">
    <text evidence="3">The sequence shown here is derived from an EMBL/GenBank/DDBJ whole genome shotgun (WGS) entry which is preliminary data.</text>
</comment>
<proteinExistence type="predicted"/>
<protein>
    <recommendedName>
        <fullName evidence="2">Ubiquitin-like domain-containing protein</fullName>
    </recommendedName>
</protein>
<reference evidence="3" key="2">
    <citation type="submission" date="2021-05" db="EMBL/GenBank/DDBJ databases">
        <authorList>
            <person name="Pain A."/>
        </authorList>
    </citation>
    <scope>NUCLEOTIDE SEQUENCE</scope>
    <source>
        <strain evidence="3">1802A</strain>
    </source>
</reference>
<organism evidence="3 4">
    <name type="scientific">Babesia divergens</name>
    <dbReference type="NCBI Taxonomy" id="32595"/>
    <lineage>
        <taxon>Eukaryota</taxon>
        <taxon>Sar</taxon>
        <taxon>Alveolata</taxon>
        <taxon>Apicomplexa</taxon>
        <taxon>Aconoidasida</taxon>
        <taxon>Piroplasmida</taxon>
        <taxon>Babesiidae</taxon>
        <taxon>Babesia</taxon>
    </lineage>
</organism>
<keyword evidence="4" id="KW-1185">Reference proteome</keyword>
<dbReference type="EMBL" id="JAHBMH010000073">
    <property type="protein sequence ID" value="KAK1933177.1"/>
    <property type="molecule type" value="Genomic_DNA"/>
</dbReference>
<feature type="domain" description="Ubiquitin-like" evidence="2">
    <location>
        <begin position="93"/>
        <end position="179"/>
    </location>
</feature>
<evidence type="ECO:0000259" key="2">
    <source>
        <dbReference type="PROSITE" id="PS50053"/>
    </source>
</evidence>
<accession>A0AAD9G7D9</accession>
<dbReference type="InterPro" id="IPR029071">
    <property type="entry name" value="Ubiquitin-like_domsf"/>
</dbReference>